<evidence type="ECO:0000313" key="1">
    <source>
        <dbReference type="EMBL" id="RRT36015.1"/>
    </source>
</evidence>
<evidence type="ECO:0000313" key="2">
    <source>
        <dbReference type="Proteomes" id="UP000287651"/>
    </source>
</evidence>
<name>A0A426X954_ENSVE</name>
<organism evidence="1 2">
    <name type="scientific">Ensete ventricosum</name>
    <name type="common">Abyssinian banana</name>
    <name type="synonym">Musa ensete</name>
    <dbReference type="NCBI Taxonomy" id="4639"/>
    <lineage>
        <taxon>Eukaryota</taxon>
        <taxon>Viridiplantae</taxon>
        <taxon>Streptophyta</taxon>
        <taxon>Embryophyta</taxon>
        <taxon>Tracheophyta</taxon>
        <taxon>Spermatophyta</taxon>
        <taxon>Magnoliopsida</taxon>
        <taxon>Liliopsida</taxon>
        <taxon>Zingiberales</taxon>
        <taxon>Musaceae</taxon>
        <taxon>Ensete</taxon>
    </lineage>
</organism>
<dbReference type="Proteomes" id="UP000287651">
    <property type="component" value="Unassembled WGS sequence"/>
</dbReference>
<dbReference type="EMBL" id="AMZH03024174">
    <property type="protein sequence ID" value="RRT36015.1"/>
    <property type="molecule type" value="Genomic_DNA"/>
</dbReference>
<gene>
    <name evidence="1" type="ORF">B296_00058185</name>
</gene>
<sequence>MANSFFFSPPLPSQLSWSKAFVRKWFNIKSKAQDFHSDDVARVPCSASLFLFCSSRKRSSCCLSFQSDAHYRMQNTVLLSPFSFFLPIVCFFSGGGGEEWRGSLTGMESYSVKKSKSGCSELSSSLDIILPLFVSLPLWPQIDCPRRTLIKLGGEERSILMQLRSLKPCIIGSNLTHPFAAAVPDYH</sequence>
<accession>A0A426X954</accession>
<comment type="caution">
    <text evidence="1">The sequence shown here is derived from an EMBL/GenBank/DDBJ whole genome shotgun (WGS) entry which is preliminary data.</text>
</comment>
<dbReference type="AlphaFoldDB" id="A0A426X954"/>
<proteinExistence type="predicted"/>
<reference evidence="1 2" key="1">
    <citation type="journal article" date="2014" name="Agronomy (Basel)">
        <title>A Draft Genome Sequence for Ensete ventricosum, the Drought-Tolerant Tree Against Hunger.</title>
        <authorList>
            <person name="Harrison J."/>
            <person name="Moore K.A."/>
            <person name="Paszkiewicz K."/>
            <person name="Jones T."/>
            <person name="Grant M."/>
            <person name="Ambacheew D."/>
            <person name="Muzemil S."/>
            <person name="Studholme D.J."/>
        </authorList>
    </citation>
    <scope>NUCLEOTIDE SEQUENCE [LARGE SCALE GENOMIC DNA]</scope>
</reference>
<protein>
    <submittedName>
        <fullName evidence="1">Uncharacterized protein</fullName>
    </submittedName>
</protein>